<dbReference type="Proteomes" id="UP000071392">
    <property type="component" value="Unassembled WGS sequence"/>
</dbReference>
<sequence length="80" mass="8694">MAYFRFFVALLIAALLCRLGLSAFRDYPLFGPTDIPAHSPFNNEGLPPEAISETGGNTLYRADAARGVINTQDPNIRIGP</sequence>
<proteinExistence type="predicted"/>
<protein>
    <submittedName>
        <fullName evidence="1">Uncharacterized protein</fullName>
    </submittedName>
</protein>
<reference evidence="1 2" key="1">
    <citation type="submission" date="2016-02" db="EMBL/GenBank/DDBJ databases">
        <authorList>
            <person name="Wen L."/>
            <person name="He K."/>
            <person name="Yang H."/>
        </authorList>
    </citation>
    <scope>NUCLEOTIDE SEQUENCE [LARGE SCALE GENOMIC DNA]</scope>
    <source>
        <strain evidence="1 2">CV41</strain>
    </source>
</reference>
<gene>
    <name evidence="1" type="ORF">AXK12_04435</name>
</gene>
<accession>A0A139SNM8</accession>
<dbReference type="STRING" id="1548208.AXK12_04435"/>
<comment type="caution">
    <text evidence="1">The sequence shown here is derived from an EMBL/GenBank/DDBJ whole genome shotgun (WGS) entry which is preliminary data.</text>
</comment>
<evidence type="ECO:0000313" key="2">
    <source>
        <dbReference type="Proteomes" id="UP000071392"/>
    </source>
</evidence>
<dbReference type="AlphaFoldDB" id="A0A139SNM8"/>
<name>A0A139SNM8_9BACT</name>
<dbReference type="RefSeq" id="WP_068711617.1">
    <property type="nucleotide sequence ID" value="NZ_LSZP01000032.1"/>
</dbReference>
<dbReference type="EMBL" id="LSZP01000032">
    <property type="protein sequence ID" value="KXU36071.1"/>
    <property type="molecule type" value="Genomic_DNA"/>
</dbReference>
<evidence type="ECO:0000313" key="1">
    <source>
        <dbReference type="EMBL" id="KXU36071.1"/>
    </source>
</evidence>
<keyword evidence="2" id="KW-1185">Reference proteome</keyword>
<organism evidence="1 2">
    <name type="scientific">Cephaloticoccus capnophilus</name>
    <dbReference type="NCBI Taxonomy" id="1548208"/>
    <lineage>
        <taxon>Bacteria</taxon>
        <taxon>Pseudomonadati</taxon>
        <taxon>Verrucomicrobiota</taxon>
        <taxon>Opitutia</taxon>
        <taxon>Opitutales</taxon>
        <taxon>Opitutaceae</taxon>
        <taxon>Cephaloticoccus</taxon>
    </lineage>
</organism>